<dbReference type="KEGG" id="vg:16836159"/>
<evidence type="ECO:0000313" key="2">
    <source>
        <dbReference type="EMBL" id="BAN78440.1"/>
    </source>
</evidence>
<evidence type="ECO:0000313" key="3">
    <source>
        <dbReference type="Proteomes" id="UP000015925"/>
    </source>
</evidence>
<dbReference type="InterPro" id="IPR003615">
    <property type="entry name" value="HNH_nuc"/>
</dbReference>
<dbReference type="OrthoDB" id="21336at10239"/>
<organismHost>
    <name type="scientific">Klebsiella</name>
    <dbReference type="NCBI Taxonomy" id="570"/>
</organismHost>
<name>S6CLQ9_BPK05</name>
<dbReference type="GO" id="GO:0004519">
    <property type="term" value="F:endonuclease activity"/>
    <property type="evidence" value="ECO:0007669"/>
    <property type="project" value="UniProtKB-KW"/>
</dbReference>
<feature type="domain" description="HNH nuclease" evidence="1">
    <location>
        <begin position="86"/>
        <end position="133"/>
    </location>
</feature>
<reference evidence="2 3" key="1">
    <citation type="journal article" date="2013" name="PLoS ONE">
        <title>Isolation of a Bacteriophage Specific for a New Capsular Type of Klebsiella pneumoniae and Characterization of Its Polysaccharide Depolymerase.</title>
        <authorList>
            <person name="Hsu C.R."/>
            <person name="Lin T.L."/>
            <person name="Pan Y.J."/>
            <person name="Hsieh P.F."/>
            <person name="Wang J.T."/>
        </authorList>
    </citation>
    <scope>NUCLEOTIDE SEQUENCE [LARGE SCALE GENOMIC DNA]</scope>
    <source>
        <strain evidence="2 3">0507-KN2-1</strain>
    </source>
</reference>
<keyword evidence="3" id="KW-1185">Reference proteome</keyword>
<dbReference type="EMBL" id="AB797215">
    <property type="protein sequence ID" value="BAN78440.1"/>
    <property type="molecule type" value="Genomic_DNA"/>
</dbReference>
<sequence length="186" mass="21831">MLKQVFVLRDYNWENFEALSFAFQYIRSANMKDFSCEQVRHWFDYDPDTGELTWKNPRSRRCQPGQKAGSVSNDGYLVVGLAGKPRLVHKVVWYYITGHWPEYPEEVIDHIDRNRLNNKWSNLRIGTVTENAQNRSTNKNSSTGCKGVSFDNKTGTYYVQKQRNNVRVTRSGFKTLEEARKIYDML</sequence>
<accession>S6CLQ9</accession>
<dbReference type="SUPFAM" id="SSF54060">
    <property type="entry name" value="His-Me finger endonucleases"/>
    <property type="match status" value="1"/>
</dbReference>
<dbReference type="Gene3D" id="3.90.75.20">
    <property type="match status" value="1"/>
</dbReference>
<keyword evidence="2" id="KW-0540">Nuclease</keyword>
<protein>
    <submittedName>
        <fullName evidence="2">HNH endonuclease family protein</fullName>
    </submittedName>
</protein>
<dbReference type="GeneID" id="16836159"/>
<dbReference type="Proteomes" id="UP000015925">
    <property type="component" value="Segment"/>
</dbReference>
<proteinExistence type="predicted"/>
<dbReference type="Pfam" id="PF13392">
    <property type="entry name" value="HNH_3"/>
    <property type="match status" value="1"/>
</dbReference>
<evidence type="ECO:0000259" key="1">
    <source>
        <dbReference type="Pfam" id="PF13392"/>
    </source>
</evidence>
<keyword evidence="2" id="KW-0255">Endonuclease</keyword>
<keyword evidence="2" id="KW-0378">Hydrolase</keyword>
<organism evidence="2 3">
    <name type="scientific">Klebsiella phage 0507-KN2-1</name>
    <name type="common">Taipeivirus 0507KN21</name>
    <dbReference type="NCBI Taxonomy" id="2991282"/>
    <lineage>
        <taxon>Viruses</taxon>
        <taxon>Duplodnaviria</taxon>
        <taxon>Heunggongvirae</taxon>
        <taxon>Uroviricota</taxon>
        <taxon>Caudoviricetes</taxon>
        <taxon>Pantevenvirales</taxon>
        <taxon>Ackermannviridae</taxon>
        <taxon>Taipeivirus</taxon>
        <taxon>Taipeivirus 0507KN21</taxon>
    </lineage>
</organism>
<dbReference type="InterPro" id="IPR044925">
    <property type="entry name" value="His-Me_finger_sf"/>
</dbReference>
<dbReference type="RefSeq" id="YP_008532041.1">
    <property type="nucleotide sequence ID" value="NC_022343.1"/>
</dbReference>